<reference evidence="2" key="1">
    <citation type="submission" date="2022-01" db="EMBL/GenBank/DDBJ databases">
        <authorList>
            <person name="King R."/>
        </authorList>
    </citation>
    <scope>NUCLEOTIDE SEQUENCE</scope>
</reference>
<evidence type="ECO:0000313" key="3">
    <source>
        <dbReference type="Proteomes" id="UP001153709"/>
    </source>
</evidence>
<proteinExistence type="predicted"/>
<dbReference type="OrthoDB" id="6764668at2759"/>
<dbReference type="Pfam" id="PF05699">
    <property type="entry name" value="Dimer_Tnp_hAT"/>
    <property type="match status" value="1"/>
</dbReference>
<sequence length="104" mass="12095">MESAINNYPVLNKYKLRTELEIVYRRSDFKELSGAVHLLKFFIENNLQEDFSEINLILQVLVTMPMTTAEAERCFSTLKRIKTLVRSTMGKHRLTALAMLSIEK</sequence>
<organism evidence="2 3">
    <name type="scientific">Diabrotica balteata</name>
    <name type="common">Banded cucumber beetle</name>
    <dbReference type="NCBI Taxonomy" id="107213"/>
    <lineage>
        <taxon>Eukaryota</taxon>
        <taxon>Metazoa</taxon>
        <taxon>Ecdysozoa</taxon>
        <taxon>Arthropoda</taxon>
        <taxon>Hexapoda</taxon>
        <taxon>Insecta</taxon>
        <taxon>Pterygota</taxon>
        <taxon>Neoptera</taxon>
        <taxon>Endopterygota</taxon>
        <taxon>Coleoptera</taxon>
        <taxon>Polyphaga</taxon>
        <taxon>Cucujiformia</taxon>
        <taxon>Chrysomeloidea</taxon>
        <taxon>Chrysomelidae</taxon>
        <taxon>Galerucinae</taxon>
        <taxon>Diabroticina</taxon>
        <taxon>Diabroticites</taxon>
        <taxon>Diabrotica</taxon>
    </lineage>
</organism>
<dbReference type="GO" id="GO:0046983">
    <property type="term" value="F:protein dimerization activity"/>
    <property type="evidence" value="ECO:0007669"/>
    <property type="project" value="InterPro"/>
</dbReference>
<protein>
    <recommendedName>
        <fullName evidence="1">HAT C-terminal dimerisation domain-containing protein</fullName>
    </recommendedName>
</protein>
<dbReference type="InterPro" id="IPR012337">
    <property type="entry name" value="RNaseH-like_sf"/>
</dbReference>
<dbReference type="PANTHER" id="PTHR45749">
    <property type="match status" value="1"/>
</dbReference>
<evidence type="ECO:0000313" key="2">
    <source>
        <dbReference type="EMBL" id="CAG9826021.1"/>
    </source>
</evidence>
<dbReference type="AlphaFoldDB" id="A0A9N9SJL8"/>
<dbReference type="PANTHER" id="PTHR45749:SF37">
    <property type="entry name" value="OS05G0311600 PROTEIN"/>
    <property type="match status" value="1"/>
</dbReference>
<keyword evidence="3" id="KW-1185">Reference proteome</keyword>
<feature type="domain" description="HAT C-terminal dimerisation" evidence="1">
    <location>
        <begin position="36"/>
        <end position="103"/>
    </location>
</feature>
<gene>
    <name evidence="2" type="ORF">DIABBA_LOCUS170</name>
</gene>
<dbReference type="EMBL" id="OU898276">
    <property type="protein sequence ID" value="CAG9826021.1"/>
    <property type="molecule type" value="Genomic_DNA"/>
</dbReference>
<name>A0A9N9SJL8_DIABA</name>
<dbReference type="SUPFAM" id="SSF53098">
    <property type="entry name" value="Ribonuclease H-like"/>
    <property type="match status" value="1"/>
</dbReference>
<dbReference type="Proteomes" id="UP001153709">
    <property type="component" value="Chromosome 1"/>
</dbReference>
<dbReference type="InterPro" id="IPR008906">
    <property type="entry name" value="HATC_C_dom"/>
</dbReference>
<evidence type="ECO:0000259" key="1">
    <source>
        <dbReference type="Pfam" id="PF05699"/>
    </source>
</evidence>
<accession>A0A9N9SJL8</accession>